<dbReference type="RefSeq" id="WP_408034117.1">
    <property type="nucleotide sequence ID" value="NZ_CP121472.1"/>
</dbReference>
<sequence length="69" mass="7786">MKGDSTDTFGLGLTLGYSINDNLQLTFGYKSTLNDNKPGDMQMDSFNFSLVFGWHPLVEGSRRLKENHQ</sequence>
<evidence type="ECO:0008006" key="3">
    <source>
        <dbReference type="Google" id="ProtNLM"/>
    </source>
</evidence>
<proteinExistence type="predicted"/>
<organism evidence="1 2">
    <name type="scientific">Thiorhodovibrio winogradskyi</name>
    <dbReference type="NCBI Taxonomy" id="77007"/>
    <lineage>
        <taxon>Bacteria</taxon>
        <taxon>Pseudomonadati</taxon>
        <taxon>Pseudomonadota</taxon>
        <taxon>Gammaproteobacteria</taxon>
        <taxon>Chromatiales</taxon>
        <taxon>Chromatiaceae</taxon>
        <taxon>Thiorhodovibrio</taxon>
    </lineage>
</organism>
<name>A0ABZ0SFS0_9GAMM</name>
<accession>A0ABZ0SFS0</accession>
<reference evidence="1 2" key="1">
    <citation type="journal article" date="2023" name="Microorganisms">
        <title>Thiorhodovibrio frisius and Trv. litoralis spp. nov., Two Novel Members from a Clade of Fastidious Purple Sulfur Bacteria That Exhibit Unique Red-Shifted Light-Harvesting Capabilities.</title>
        <authorList>
            <person name="Methner A."/>
            <person name="Kuzyk S.B."/>
            <person name="Petersen J."/>
            <person name="Bauer S."/>
            <person name="Brinkmann H."/>
            <person name="Sichau K."/>
            <person name="Wanner G."/>
            <person name="Wolf J."/>
            <person name="Neumann-Schaal M."/>
            <person name="Henke P."/>
            <person name="Tank M."/>
            <person name="Sproer C."/>
            <person name="Bunk B."/>
            <person name="Overmann J."/>
        </authorList>
    </citation>
    <scope>NUCLEOTIDE SEQUENCE [LARGE SCALE GENOMIC DNA]</scope>
    <source>
        <strain evidence="1 2">DSM 6702</strain>
    </source>
</reference>
<gene>
    <name evidence="1" type="ORF">Thiowin_04340</name>
</gene>
<dbReference type="EMBL" id="CP121472">
    <property type="protein sequence ID" value="WPL19230.1"/>
    <property type="molecule type" value="Genomic_DNA"/>
</dbReference>
<protein>
    <recommendedName>
        <fullName evidence="3">Outer membrane protein beta-barrel domain-containing protein</fullName>
    </recommendedName>
</protein>
<evidence type="ECO:0000313" key="2">
    <source>
        <dbReference type="Proteomes" id="UP001432180"/>
    </source>
</evidence>
<keyword evidence="2" id="KW-1185">Reference proteome</keyword>
<evidence type="ECO:0000313" key="1">
    <source>
        <dbReference type="EMBL" id="WPL19230.1"/>
    </source>
</evidence>
<dbReference type="Proteomes" id="UP001432180">
    <property type="component" value="Chromosome"/>
</dbReference>